<proteinExistence type="predicted"/>
<evidence type="ECO:0000313" key="1">
    <source>
        <dbReference type="EMBL" id="EMZ21444.1"/>
    </source>
</evidence>
<dbReference type="AlphaFoldDB" id="N2AAT7"/>
<reference evidence="1 2" key="1">
    <citation type="journal article" date="2014" name="Genome Announc.">
        <title>Draft genome sequences of the altered schaedler flora, a defined bacterial community from gnotobiotic mice.</title>
        <authorList>
            <person name="Wannemuehler M.J."/>
            <person name="Overstreet A.M."/>
            <person name="Ward D.V."/>
            <person name="Phillips G.J."/>
        </authorList>
    </citation>
    <scope>NUCLEOTIDE SEQUENCE [LARGE SCALE GENOMIC DNA]</scope>
    <source>
        <strain evidence="1 2">ASF492</strain>
    </source>
</reference>
<dbReference type="HOGENOM" id="CLU_902380_0_0_9"/>
<dbReference type="OrthoDB" id="2050388at2"/>
<sequence>MKLYNVYRLCKRYIDVIEPKNIACKDGKTYELENWKVLVKVFTTLEKVPILKEYTINYIKMVPEFVRKDIVPKFDPETARELNIIKSKIANIMKVIIEFYESMNISSGENGIDIKLPPCKDLKDYINYLREFDFVLSQCPFLQCKDETITLESVDVGSNWIRLAVTSTSACVILSNIGILVDRAITLRSHYINIQQQEEVLKSTQLKNELAREQKQTFDLLRKAYFDNAITEIEKQCGDLKDGEEKGKAEKALEKLCELIDKGAEIYASIDAPEEIQVLFPEIQDNLELSGELMKYLEDKESEDTDEE</sequence>
<dbReference type="PATRIC" id="fig|1235802.3.peg.4867"/>
<dbReference type="eggNOG" id="ENOG5033CKC">
    <property type="taxonomic scope" value="Bacteria"/>
</dbReference>
<organism evidence="1 2">
    <name type="scientific">Eubacterium plexicaudatum ASF492</name>
    <dbReference type="NCBI Taxonomy" id="1235802"/>
    <lineage>
        <taxon>Bacteria</taxon>
        <taxon>Bacillati</taxon>
        <taxon>Bacillota</taxon>
        <taxon>Clostridia</taxon>
        <taxon>Eubacteriales</taxon>
        <taxon>Eubacteriaceae</taxon>
        <taxon>Eubacterium</taxon>
    </lineage>
</organism>
<dbReference type="Proteomes" id="UP000012589">
    <property type="component" value="Unassembled WGS sequence"/>
</dbReference>
<name>N2AAT7_9FIRM</name>
<evidence type="ECO:0000313" key="2">
    <source>
        <dbReference type="Proteomes" id="UP000012589"/>
    </source>
</evidence>
<protein>
    <submittedName>
        <fullName evidence="1">Uncharacterized protein</fullName>
    </submittedName>
</protein>
<comment type="caution">
    <text evidence="1">The sequence shown here is derived from an EMBL/GenBank/DDBJ whole genome shotgun (WGS) entry which is preliminary data.</text>
</comment>
<accession>N2AAT7</accession>
<dbReference type="EMBL" id="AQFT01000133">
    <property type="protein sequence ID" value="EMZ21444.1"/>
    <property type="molecule type" value="Genomic_DNA"/>
</dbReference>
<keyword evidence="2" id="KW-1185">Reference proteome</keyword>
<gene>
    <name evidence="1" type="ORF">C823_04588</name>
</gene>